<feature type="compositionally biased region" description="Polar residues" evidence="1">
    <location>
        <begin position="583"/>
        <end position="595"/>
    </location>
</feature>
<feature type="compositionally biased region" description="Low complexity" evidence="1">
    <location>
        <begin position="616"/>
        <end position="637"/>
    </location>
</feature>
<feature type="region of interest" description="Disordered" evidence="1">
    <location>
        <begin position="616"/>
        <end position="816"/>
    </location>
</feature>
<feature type="compositionally biased region" description="Low complexity" evidence="1">
    <location>
        <begin position="476"/>
        <end position="487"/>
    </location>
</feature>
<evidence type="ECO:0000313" key="2">
    <source>
        <dbReference type="EMBL" id="KAK4657130.1"/>
    </source>
</evidence>
<feature type="region of interest" description="Disordered" evidence="1">
    <location>
        <begin position="576"/>
        <end position="595"/>
    </location>
</feature>
<organism evidence="2 3">
    <name type="scientific">Podospora pseudocomata</name>
    <dbReference type="NCBI Taxonomy" id="2093779"/>
    <lineage>
        <taxon>Eukaryota</taxon>
        <taxon>Fungi</taxon>
        <taxon>Dikarya</taxon>
        <taxon>Ascomycota</taxon>
        <taxon>Pezizomycotina</taxon>
        <taxon>Sordariomycetes</taxon>
        <taxon>Sordariomycetidae</taxon>
        <taxon>Sordariales</taxon>
        <taxon>Podosporaceae</taxon>
        <taxon>Podospora</taxon>
    </lineage>
</organism>
<evidence type="ECO:0000313" key="3">
    <source>
        <dbReference type="Proteomes" id="UP001323405"/>
    </source>
</evidence>
<gene>
    <name evidence="2" type="ORF">QC762_210230</name>
</gene>
<accession>A0ABR0GN16</accession>
<feature type="compositionally biased region" description="Polar residues" evidence="1">
    <location>
        <begin position="311"/>
        <end position="330"/>
    </location>
</feature>
<feature type="compositionally biased region" description="Low complexity" evidence="1">
    <location>
        <begin position="289"/>
        <end position="304"/>
    </location>
</feature>
<name>A0ABR0GN16_9PEZI</name>
<feature type="compositionally biased region" description="Polar residues" evidence="1">
    <location>
        <begin position="457"/>
        <end position="470"/>
    </location>
</feature>
<feature type="compositionally biased region" description="Polar residues" evidence="1">
    <location>
        <begin position="665"/>
        <end position="681"/>
    </location>
</feature>
<feature type="region of interest" description="Disordered" evidence="1">
    <location>
        <begin position="139"/>
        <end position="193"/>
    </location>
</feature>
<dbReference type="Proteomes" id="UP001323405">
    <property type="component" value="Unassembled WGS sequence"/>
</dbReference>
<feature type="compositionally biased region" description="Polar residues" evidence="1">
    <location>
        <begin position="548"/>
        <end position="558"/>
    </location>
</feature>
<feature type="compositionally biased region" description="Low complexity" evidence="1">
    <location>
        <begin position="705"/>
        <end position="735"/>
    </location>
</feature>
<feature type="compositionally biased region" description="Basic and acidic residues" evidence="1">
    <location>
        <begin position="139"/>
        <end position="162"/>
    </location>
</feature>
<dbReference type="RefSeq" id="XP_062746104.1">
    <property type="nucleotide sequence ID" value="XM_062887925.1"/>
</dbReference>
<feature type="region of interest" description="Disordered" evidence="1">
    <location>
        <begin position="449"/>
        <end position="470"/>
    </location>
</feature>
<feature type="compositionally biased region" description="Basic residues" evidence="1">
    <location>
        <begin position="767"/>
        <end position="776"/>
    </location>
</feature>
<feature type="compositionally biased region" description="Basic and acidic residues" evidence="1">
    <location>
        <begin position="648"/>
        <end position="663"/>
    </location>
</feature>
<feature type="region of interest" description="Disordered" evidence="1">
    <location>
        <begin position="225"/>
        <end position="337"/>
    </location>
</feature>
<feature type="compositionally biased region" description="Basic residues" evidence="1">
    <location>
        <begin position="10"/>
        <end position="20"/>
    </location>
</feature>
<feature type="compositionally biased region" description="Basic and acidic residues" evidence="1">
    <location>
        <begin position="272"/>
        <end position="281"/>
    </location>
</feature>
<feature type="compositionally biased region" description="Polar residues" evidence="1">
    <location>
        <begin position="225"/>
        <end position="253"/>
    </location>
</feature>
<sequence>MNWVDGDLHRSKRGRLRKVNPAKQRQKEYFARIRAQAEEREAARNDGRRSSSRQTVILAHQPSPQPGRRGSFSGIQNQYSPGHEEAIEQLRSFFKVPARQDSHGSATHQPLEQPPRNRGSETLLAKYGEEKLKEMRLKFLADLGRDPTPDPLKRRRRPEPPPRPDPWLHAPVVRHGPGNAPSHADTRKRKLDLSVPAIGRDAVKIRVGSQQKRLGAEGSAISGWNTIRTASQARTETTSHPARPSSQHTYRNSSRLRQRSGHSLSKAPLSSHMDRNERIRGEYTIPLVPGSIGPSSSSSPLGFSEDLPSFPYSQESTSTAFDHSTKQPISHGSEDTSEALDRYEQLLAMAQGTQKYDGYSYSASTIDSFTDYSGLNTLSSPGERNMYRDNIDKRQAHRLEDGNVTNSSSSLNLTRKFGDENTSNSCFSSLASGQIDNPTVDATELWGSGSYHHGGENTITTPDPQNHQRILSSSISSGNIANSSGNSWPKESPSLERSCEVPHQQITTQTLKADEGWRSFVFGDDSSNIIESMAFAQASRDAARALQPSRSSSLSCTTGPPEMEINSTAATGCPLYTADIGQPSDSVEPWSSSDVPSLGAIASSSIIESDAGISASYIDDNSQGTPQSQNGGSQSQSIRCASIPSEEPGSKVLDDQGYRHLSDAEPNNQNTISTESVSQESPRGEPGRAHTLGSAGYVGSNSSGSLPASVDLSSAAPALAPPRSVGVKQSGVQGVEDQTRFAPPKLFMGSRSQLQERSKAPVVARAATKRRGRPRKRAVDGRADIRSIPNYSSDPIEDFEDQQPTHTSIFPALELA</sequence>
<dbReference type="EMBL" id="JAFFHA010000004">
    <property type="protein sequence ID" value="KAK4657130.1"/>
    <property type="molecule type" value="Genomic_DNA"/>
</dbReference>
<evidence type="ECO:0000256" key="1">
    <source>
        <dbReference type="SAM" id="MobiDB-lite"/>
    </source>
</evidence>
<feature type="region of interest" description="Disordered" evidence="1">
    <location>
        <begin position="546"/>
        <end position="567"/>
    </location>
</feature>
<keyword evidence="3" id="KW-1185">Reference proteome</keyword>
<reference evidence="2 3" key="1">
    <citation type="journal article" date="2023" name="bioRxiv">
        <title>High-quality genome assemblies of four members of thePodospora anserinaspecies complex.</title>
        <authorList>
            <person name="Ament-Velasquez S.L."/>
            <person name="Vogan A.A."/>
            <person name="Wallerman O."/>
            <person name="Hartmann F."/>
            <person name="Gautier V."/>
            <person name="Silar P."/>
            <person name="Giraud T."/>
            <person name="Johannesson H."/>
        </authorList>
    </citation>
    <scope>NUCLEOTIDE SEQUENCE [LARGE SCALE GENOMIC DNA]</scope>
    <source>
        <strain evidence="2 3">CBS 415.72m</strain>
    </source>
</reference>
<feature type="region of interest" description="Disordered" evidence="1">
    <location>
        <begin position="476"/>
        <end position="495"/>
    </location>
</feature>
<proteinExistence type="predicted"/>
<comment type="caution">
    <text evidence="2">The sequence shown here is derived from an EMBL/GenBank/DDBJ whole genome shotgun (WGS) entry which is preliminary data.</text>
</comment>
<protein>
    <submittedName>
        <fullName evidence="2">Uncharacterized protein</fullName>
    </submittedName>
</protein>
<dbReference type="GeneID" id="87907832"/>
<feature type="region of interest" description="Disordered" evidence="1">
    <location>
        <begin position="1"/>
        <end position="121"/>
    </location>
</feature>
<feature type="compositionally biased region" description="Basic and acidic residues" evidence="1">
    <location>
        <begin position="25"/>
        <end position="49"/>
    </location>
</feature>